<dbReference type="Proteomes" id="UP000250153">
    <property type="component" value="Chromosome"/>
</dbReference>
<dbReference type="GO" id="GO:0003677">
    <property type="term" value="F:DNA binding"/>
    <property type="evidence" value="ECO:0007669"/>
    <property type="project" value="InterPro"/>
</dbReference>
<feature type="region of interest" description="Disordered" evidence="1">
    <location>
        <begin position="242"/>
        <end position="325"/>
    </location>
</feature>
<dbReference type="KEGG" id="lmur:CPS94_01675"/>
<evidence type="ECO:0000256" key="1">
    <source>
        <dbReference type="SAM" id="MobiDB-lite"/>
    </source>
</evidence>
<evidence type="ECO:0000313" key="4">
    <source>
        <dbReference type="Proteomes" id="UP000250143"/>
    </source>
</evidence>
<proteinExistence type="predicted"/>
<reference evidence="4 5" key="1">
    <citation type="submission" date="2017-09" db="EMBL/GenBank/DDBJ databases">
        <title>Predominant Lactobacillus spp. isolated from feces of mice subjected to short-term calorie restriction.</title>
        <authorList>
            <person name="Zhang C."/>
            <person name="Zhao L."/>
            <person name="Pan F."/>
        </authorList>
    </citation>
    <scope>NUCLEOTIDE SEQUENCE [LARGE SCALE GENOMIC DNA]</scope>
    <source>
        <strain evidence="3 4">CR141</strain>
        <strain evidence="2 5">CR147</strain>
    </source>
</reference>
<dbReference type="AlphaFoldDB" id="A0AAD0PB30"/>
<gene>
    <name evidence="3" type="ORF">CPQ89_09780</name>
    <name evidence="2" type="ORF">CPS94_01675</name>
</gene>
<dbReference type="EMBL" id="CP023566">
    <property type="protein sequence ID" value="AWZ41291.1"/>
    <property type="molecule type" value="Genomic_DNA"/>
</dbReference>
<dbReference type="GeneID" id="48465829"/>
<dbReference type="RefSeq" id="WP_112195533.1">
    <property type="nucleotide sequence ID" value="NZ_CP023565.1"/>
</dbReference>
<keyword evidence="4" id="KW-1185">Reference proteome</keyword>
<dbReference type="InterPro" id="IPR004590">
    <property type="entry name" value="ssDNA_annealing_RecT"/>
</dbReference>
<dbReference type="NCBIfam" id="TIGR00616">
    <property type="entry name" value="rect"/>
    <property type="match status" value="1"/>
</dbReference>
<feature type="compositionally biased region" description="Basic and acidic residues" evidence="1">
    <location>
        <begin position="251"/>
        <end position="262"/>
    </location>
</feature>
<feature type="compositionally biased region" description="Basic and acidic residues" evidence="1">
    <location>
        <begin position="279"/>
        <end position="300"/>
    </location>
</feature>
<dbReference type="Pfam" id="PF03837">
    <property type="entry name" value="RecT"/>
    <property type="match status" value="1"/>
</dbReference>
<accession>A0AAD0PB30</accession>
<evidence type="ECO:0000313" key="5">
    <source>
        <dbReference type="Proteomes" id="UP000250153"/>
    </source>
</evidence>
<sequence length="325" mass="36231">MNNQLAKVPVKQLVQNDKVKGMIANVLHERAPQFATSIVSIVNSNRSLANVDQMSVIQSAMVAATLDLPIDQNLGYVWLVPYKGKAQAQIGYKGYIQLAQRSGQYRAMNAVTVHEGELTSWNPLTEEVGFDPTKRVSDTVIGYIGYFKLLNGFEKTVYWTREQIEAHRQRFSKAGGNSPWATDFDAMAKKTVLKDLLTKWGPMSTQLAEAAAKDEIDPEPVNIEAEETTKSKQAEDLFNQALESPQEPVEEVTKENTQEKKTTAKTASKKAKKPTPIKAVEKDKEQPTTDEKPEDVKEIIKAVANETSGEEQTELLNHWGEPVNE</sequence>
<dbReference type="InterPro" id="IPR018330">
    <property type="entry name" value="RecT_fam"/>
</dbReference>
<organism evidence="2 5">
    <name type="scientific">Ligilactobacillus murinus</name>
    <dbReference type="NCBI Taxonomy" id="1622"/>
    <lineage>
        <taxon>Bacteria</taxon>
        <taxon>Bacillati</taxon>
        <taxon>Bacillota</taxon>
        <taxon>Bacilli</taxon>
        <taxon>Lactobacillales</taxon>
        <taxon>Lactobacillaceae</taxon>
        <taxon>Ligilactobacillus</taxon>
    </lineage>
</organism>
<evidence type="ECO:0000313" key="2">
    <source>
        <dbReference type="EMBL" id="AWZ37715.1"/>
    </source>
</evidence>
<dbReference type="Proteomes" id="UP000250143">
    <property type="component" value="Chromosome"/>
</dbReference>
<evidence type="ECO:0000313" key="3">
    <source>
        <dbReference type="EMBL" id="AWZ41291.1"/>
    </source>
</evidence>
<name>A0AAD0PB30_9LACO</name>
<protein>
    <submittedName>
        <fullName evidence="2">Recombinase RecT</fullName>
    </submittedName>
</protein>
<dbReference type="GO" id="GO:0006259">
    <property type="term" value="P:DNA metabolic process"/>
    <property type="evidence" value="ECO:0007669"/>
    <property type="project" value="InterPro"/>
</dbReference>
<dbReference type="EMBL" id="CP023565">
    <property type="protein sequence ID" value="AWZ37715.1"/>
    <property type="molecule type" value="Genomic_DNA"/>
</dbReference>